<gene>
    <name evidence="3" type="ORF">UFOPK1961_00539</name>
</gene>
<dbReference type="InterPro" id="IPR000868">
    <property type="entry name" value="Isochorismatase-like_dom"/>
</dbReference>
<dbReference type="SUPFAM" id="SSF52499">
    <property type="entry name" value="Isochorismatase-like hydrolases"/>
    <property type="match status" value="1"/>
</dbReference>
<dbReference type="Pfam" id="PF00857">
    <property type="entry name" value="Isochorismatase"/>
    <property type="match status" value="1"/>
</dbReference>
<accession>A0A6J6IRF0</accession>
<feature type="domain" description="Isochorismatase-like" evidence="2">
    <location>
        <begin position="4"/>
        <end position="145"/>
    </location>
</feature>
<proteinExistence type="predicted"/>
<dbReference type="EMBL" id="CAEZVJ010000046">
    <property type="protein sequence ID" value="CAB4627232.1"/>
    <property type="molecule type" value="Genomic_DNA"/>
</dbReference>
<sequence>MSNALLVVDVQNWGFAGDWPVPDHEALLERIRERVESARANGELVVWVQNDGDADEMDAPGEFFWELTLAPADGERVWRKTTKDVFESNPDMAAWLRDQGVTSLDIIGLQSEMCVRSSTLGARDAGFIARPVAGLHGTYPEGTHDESGPTGVTAAELSARVDAELA</sequence>
<dbReference type="InterPro" id="IPR036380">
    <property type="entry name" value="Isochorismatase-like_sf"/>
</dbReference>
<dbReference type="PANTHER" id="PTHR43540">
    <property type="entry name" value="PEROXYUREIDOACRYLATE/UREIDOACRYLATE AMIDOHYDROLASE-RELATED"/>
    <property type="match status" value="1"/>
</dbReference>
<evidence type="ECO:0000256" key="1">
    <source>
        <dbReference type="ARBA" id="ARBA00022801"/>
    </source>
</evidence>
<dbReference type="InterPro" id="IPR050272">
    <property type="entry name" value="Isochorismatase-like_hydrls"/>
</dbReference>
<dbReference type="GO" id="GO:0016787">
    <property type="term" value="F:hydrolase activity"/>
    <property type="evidence" value="ECO:0007669"/>
    <property type="project" value="UniProtKB-KW"/>
</dbReference>
<evidence type="ECO:0000259" key="2">
    <source>
        <dbReference type="Pfam" id="PF00857"/>
    </source>
</evidence>
<dbReference type="AlphaFoldDB" id="A0A6J6IRF0"/>
<dbReference type="PANTHER" id="PTHR43540:SF1">
    <property type="entry name" value="ISOCHORISMATASE HYDROLASE"/>
    <property type="match status" value="1"/>
</dbReference>
<organism evidence="3">
    <name type="scientific">freshwater metagenome</name>
    <dbReference type="NCBI Taxonomy" id="449393"/>
    <lineage>
        <taxon>unclassified sequences</taxon>
        <taxon>metagenomes</taxon>
        <taxon>ecological metagenomes</taxon>
    </lineage>
</organism>
<name>A0A6J6IRF0_9ZZZZ</name>
<protein>
    <submittedName>
        <fullName evidence="3">Unannotated protein</fullName>
    </submittedName>
</protein>
<dbReference type="Gene3D" id="3.40.50.850">
    <property type="entry name" value="Isochorismatase-like"/>
    <property type="match status" value="1"/>
</dbReference>
<keyword evidence="1" id="KW-0378">Hydrolase</keyword>
<reference evidence="3" key="1">
    <citation type="submission" date="2020-05" db="EMBL/GenBank/DDBJ databases">
        <authorList>
            <person name="Chiriac C."/>
            <person name="Salcher M."/>
            <person name="Ghai R."/>
            <person name="Kavagutti S V."/>
        </authorList>
    </citation>
    <scope>NUCLEOTIDE SEQUENCE</scope>
</reference>
<evidence type="ECO:0000313" key="3">
    <source>
        <dbReference type="EMBL" id="CAB4627232.1"/>
    </source>
</evidence>